<accession>A0A223EKD1</accession>
<reference evidence="2 3" key="1">
    <citation type="submission" date="2016-10" db="EMBL/GenBank/DDBJ databases">
        <title>The whole genome sequencing and assembly of Bacillus simplex DSM 1321 strain.</title>
        <authorList>
            <person name="Park M.-K."/>
            <person name="Lee Y.-J."/>
            <person name="Yi H."/>
            <person name="Bahn Y.-S."/>
            <person name="Kim J.F."/>
            <person name="Lee D.-W."/>
        </authorList>
    </citation>
    <scope>NUCLEOTIDE SEQUENCE [LARGE SCALE GENOMIC DNA]</scope>
    <source>
        <strain evidence="2 3">DSM 1321</strain>
    </source>
</reference>
<feature type="transmembrane region" description="Helical" evidence="1">
    <location>
        <begin position="90"/>
        <end position="112"/>
    </location>
</feature>
<keyword evidence="1" id="KW-0812">Transmembrane</keyword>
<dbReference type="EMBL" id="CP017704">
    <property type="protein sequence ID" value="ASS95673.1"/>
    <property type="molecule type" value="Genomic_DNA"/>
</dbReference>
<name>A0A223EKD1_9BACI</name>
<gene>
    <name evidence="2" type="ORF">BS1321_18260</name>
</gene>
<evidence type="ECO:0000313" key="2">
    <source>
        <dbReference type="EMBL" id="ASS95673.1"/>
    </source>
</evidence>
<sequence>MPTIDGRKTKDIGLGSLSFALCLIGILFTFQFGDKSCNGDNILNNIGLSAWSNGDSGIHYTMFYSAIFFIPSFIIGHIHPDNIGAKAGKIISGFLSILIVSALLTIIIDFVWGP</sequence>
<feature type="transmembrane region" description="Helical" evidence="1">
    <location>
        <begin position="58"/>
        <end position="78"/>
    </location>
</feature>
<keyword evidence="1" id="KW-0472">Membrane</keyword>
<dbReference type="RefSeq" id="WP_063232483.1">
    <property type="nucleotide sequence ID" value="NZ_BCVO01000003.1"/>
</dbReference>
<feature type="transmembrane region" description="Helical" evidence="1">
    <location>
        <begin position="12"/>
        <end position="33"/>
    </location>
</feature>
<evidence type="ECO:0000313" key="3">
    <source>
        <dbReference type="Proteomes" id="UP000214618"/>
    </source>
</evidence>
<organism evidence="2 3">
    <name type="scientific">Peribacillus simplex NBRC 15720 = DSM 1321</name>
    <dbReference type="NCBI Taxonomy" id="1349754"/>
    <lineage>
        <taxon>Bacteria</taxon>
        <taxon>Bacillati</taxon>
        <taxon>Bacillota</taxon>
        <taxon>Bacilli</taxon>
        <taxon>Bacillales</taxon>
        <taxon>Bacillaceae</taxon>
        <taxon>Peribacillus</taxon>
    </lineage>
</organism>
<protein>
    <submittedName>
        <fullName evidence="2">Uncharacterized protein</fullName>
    </submittedName>
</protein>
<keyword evidence="1" id="KW-1133">Transmembrane helix</keyword>
<evidence type="ECO:0000256" key="1">
    <source>
        <dbReference type="SAM" id="Phobius"/>
    </source>
</evidence>
<dbReference type="AlphaFoldDB" id="A0A223EKD1"/>
<dbReference type="Proteomes" id="UP000214618">
    <property type="component" value="Chromosome"/>
</dbReference>
<dbReference type="OrthoDB" id="2936579at2"/>
<dbReference type="GeneID" id="56474710"/>
<proteinExistence type="predicted"/>